<gene>
    <name evidence="1" type="ORF">J2Z77_003525</name>
</gene>
<reference evidence="1 2" key="1">
    <citation type="submission" date="2021-03" db="EMBL/GenBank/DDBJ databases">
        <title>Genomic Encyclopedia of Type Strains, Phase IV (KMG-IV): sequencing the most valuable type-strain genomes for metagenomic binning, comparative biology and taxonomic classification.</title>
        <authorList>
            <person name="Goeker M."/>
        </authorList>
    </citation>
    <scope>NUCLEOTIDE SEQUENCE [LARGE SCALE GENOMIC DNA]</scope>
    <source>
        <strain evidence="1 2">DSM 40526</strain>
    </source>
</reference>
<sequence length="61" mass="7289">MDEADLAESADHVYRLLRRDLIRVEAVELQRLYDEHHISDTTRQRLQRSLDLEEARLDLVT</sequence>
<comment type="caution">
    <text evidence="1">The sequence shown here is derived from an EMBL/GenBank/DDBJ whole genome shotgun (WGS) entry which is preliminary data.</text>
</comment>
<protein>
    <submittedName>
        <fullName evidence="1">Uncharacterized protein</fullName>
    </submittedName>
</protein>
<accession>A0ABS4L6J2</accession>
<organism evidence="1 2">
    <name type="scientific">Streptomyces avidinii</name>
    <dbReference type="NCBI Taxonomy" id="1895"/>
    <lineage>
        <taxon>Bacteria</taxon>
        <taxon>Bacillati</taxon>
        <taxon>Actinomycetota</taxon>
        <taxon>Actinomycetes</taxon>
        <taxon>Kitasatosporales</taxon>
        <taxon>Streptomycetaceae</taxon>
        <taxon>Streptomyces</taxon>
    </lineage>
</organism>
<proteinExistence type="predicted"/>
<name>A0ABS4L6J2_STRAV</name>
<keyword evidence="2" id="KW-1185">Reference proteome</keyword>
<evidence type="ECO:0000313" key="1">
    <source>
        <dbReference type="EMBL" id="MBP2037718.1"/>
    </source>
</evidence>
<dbReference type="Proteomes" id="UP001519310">
    <property type="component" value="Unassembled WGS sequence"/>
</dbReference>
<dbReference type="EMBL" id="JAGGLQ010000006">
    <property type="protein sequence ID" value="MBP2037718.1"/>
    <property type="molecule type" value="Genomic_DNA"/>
</dbReference>
<evidence type="ECO:0000313" key="2">
    <source>
        <dbReference type="Proteomes" id="UP001519310"/>
    </source>
</evidence>